<dbReference type="Pfam" id="PF16178">
    <property type="entry name" value="Anoct_dimer"/>
    <property type="match status" value="1"/>
</dbReference>
<comment type="subcellular location">
    <subcellularLocation>
        <location evidence="1">Cell membrane</location>
        <topology evidence="1">Multi-pass membrane protein</topology>
    </subcellularLocation>
    <subcellularLocation>
        <location evidence="8">Membrane</location>
        <topology evidence="8">Multi-pass membrane protein</topology>
    </subcellularLocation>
</comment>
<dbReference type="AlphaFoldDB" id="A0A6P6YKG3"/>
<evidence type="ECO:0000313" key="9">
    <source>
        <dbReference type="Proteomes" id="UP000515146"/>
    </source>
</evidence>
<feature type="transmembrane region" description="Helical" evidence="8">
    <location>
        <begin position="359"/>
        <end position="381"/>
    </location>
</feature>
<evidence type="ECO:0000256" key="5">
    <source>
        <dbReference type="ARBA" id="ARBA00022989"/>
    </source>
</evidence>
<evidence type="ECO:0000256" key="1">
    <source>
        <dbReference type="ARBA" id="ARBA00004651"/>
    </source>
</evidence>
<gene>
    <name evidence="10" type="primary">LOC113799302</name>
</gene>
<name>A0A6P6YKG3_DERPT</name>
<dbReference type="InParanoid" id="A0A6P6YKG3"/>
<feature type="transmembrane region" description="Helical" evidence="8">
    <location>
        <begin position="445"/>
        <end position="473"/>
    </location>
</feature>
<comment type="similarity">
    <text evidence="2 8">Belongs to the anoctamin family.</text>
</comment>
<keyword evidence="9" id="KW-1185">Reference proteome</keyword>
<dbReference type="InterPro" id="IPR032394">
    <property type="entry name" value="Anoct_dimer"/>
</dbReference>
<evidence type="ECO:0000256" key="8">
    <source>
        <dbReference type="RuleBase" id="RU280814"/>
    </source>
</evidence>
<evidence type="ECO:0000256" key="6">
    <source>
        <dbReference type="ARBA" id="ARBA00023136"/>
    </source>
</evidence>
<protein>
    <recommendedName>
        <fullName evidence="8">Anoctamin</fullName>
    </recommendedName>
</protein>
<dbReference type="GO" id="GO:0005886">
    <property type="term" value="C:plasma membrane"/>
    <property type="evidence" value="ECO:0007669"/>
    <property type="project" value="UniProtKB-SubCell"/>
</dbReference>
<evidence type="ECO:0000313" key="10">
    <source>
        <dbReference type="RefSeq" id="XP_027205717.1"/>
    </source>
</evidence>
<dbReference type="PANTHER" id="PTHR12308">
    <property type="entry name" value="ANOCTAMIN"/>
    <property type="match status" value="1"/>
</dbReference>
<evidence type="ECO:0000256" key="4">
    <source>
        <dbReference type="ARBA" id="ARBA00022692"/>
    </source>
</evidence>
<keyword evidence="3" id="KW-1003">Cell membrane</keyword>
<dbReference type="Proteomes" id="UP000515146">
    <property type="component" value="Unplaced"/>
</dbReference>
<dbReference type="RefSeq" id="XP_027205717.1">
    <property type="nucleotide sequence ID" value="XM_027349916.1"/>
</dbReference>
<feature type="transmembrane region" description="Helical" evidence="8">
    <location>
        <begin position="288"/>
        <end position="315"/>
    </location>
</feature>
<comment type="caution">
    <text evidence="8">Lacks conserved residue(s) required for the propagation of feature annotation.</text>
</comment>
<keyword evidence="4 8" id="KW-0812">Transmembrane</keyword>
<feature type="transmembrane region" description="Helical" evidence="8">
    <location>
        <begin position="493"/>
        <end position="516"/>
    </location>
</feature>
<keyword evidence="5 8" id="KW-1133">Transmembrane helix</keyword>
<dbReference type="Pfam" id="PF04547">
    <property type="entry name" value="Anoctamin"/>
    <property type="match status" value="1"/>
</dbReference>
<keyword evidence="6 8" id="KW-0472">Membrane</keyword>
<dbReference type="GO" id="GO:0005254">
    <property type="term" value="F:chloride channel activity"/>
    <property type="evidence" value="ECO:0007669"/>
    <property type="project" value="TreeGrafter"/>
</dbReference>
<accession>A0A6P6YKG3</accession>
<dbReference type="OrthoDB" id="296386at2759"/>
<evidence type="ECO:0000256" key="3">
    <source>
        <dbReference type="ARBA" id="ARBA00022475"/>
    </source>
</evidence>
<dbReference type="PANTHER" id="PTHR12308:SF83">
    <property type="entry name" value="ANOCTAMIN"/>
    <property type="match status" value="1"/>
</dbReference>
<dbReference type="GO" id="GO:0046983">
    <property type="term" value="F:protein dimerization activity"/>
    <property type="evidence" value="ECO:0007669"/>
    <property type="project" value="InterPro"/>
</dbReference>
<evidence type="ECO:0000256" key="7">
    <source>
        <dbReference type="ARBA" id="ARBA00023180"/>
    </source>
</evidence>
<feature type="transmembrane region" description="Helical" evidence="8">
    <location>
        <begin position="599"/>
        <end position="621"/>
    </location>
</feature>
<dbReference type="GeneID" id="113799302"/>
<dbReference type="OMA" id="NYKRPVA"/>
<keyword evidence="7" id="KW-0325">Glycoprotein</keyword>
<proteinExistence type="inferred from homology"/>
<reference evidence="10" key="1">
    <citation type="submission" date="2025-08" db="UniProtKB">
        <authorList>
            <consortium name="RefSeq"/>
        </authorList>
    </citation>
    <scope>IDENTIFICATION</scope>
    <source>
        <strain evidence="10">Airmid</strain>
    </source>
</reference>
<feature type="transmembrane region" description="Helical" evidence="8">
    <location>
        <begin position="676"/>
        <end position="703"/>
    </location>
</feature>
<evidence type="ECO:0000256" key="2">
    <source>
        <dbReference type="ARBA" id="ARBA00009671"/>
    </source>
</evidence>
<dbReference type="InterPro" id="IPR049452">
    <property type="entry name" value="Anoctamin_TM"/>
</dbReference>
<sequence length="880" mass="102287">MVSLNRTSDDNGNANNQQQQQPNGIEIDLDQIVRNFDQRTRIYEDAIALSTLSTNLSMDESPYCTETAELKRVDFVLVYQKSINDNDDAENPLNHEMIRRKFEANLMNEGLVLKHVPSSVGNNVNYVHIYGPYDVLARYAEVMAMRMPMKTIKTSLRYLFGEEFVQTGQTFTTVFSKEKEYLFNIPEHDKDEFFTPSQRGEIIDYILKRTRFKDSNDFFSIGIHKLLADNVYLAAYPLHDASKNCENPDDCTAIRCYLLKNWASLFCILKYQQVDKIVDYFGVKIAMYYVWVGFYTLMLIPAVAMGFLTFLYGVLTLANDQPTNDVCSTNDTFLMCPICAKNCDFVNLSESCMPAKASYLMGNFTTVIFAIFISIWATIYLEMWKRYSAKICFQWDLSDFSTIDEPPRPEYLAYLSRQKSTKTRINPVTRVEEPYISFVRGRLPYFIMSFSFVMLSVAVVLLIMVSIIVYRVSTYIALSTQHQYESEFLRQNIEWIVTSTAATINLILIMILSIVYKRLAKWLTEMELPRTQNEFDNSLTLKMYLFEFVNYYSSLFYIAFFKGTLAKTPPDGALQTGKLNKLIEPCPIGGCYFDLTIQLVIILLGKNLFSSILEYLIPYLYGVYNRYVYFSNDKKSSSSSSTSNNRVSNRELKQYEQDYLLESWDHSVLFYEYLELVLQFGFITLFVSAFPLAPFFALLNNIFEIRFDARKMLKNYKRPVAQRVKDIGVWYTILDALGKLSVFTNAVIIAFNTDIIPRMMYYFTNGNLKNFYESTLSNYVINVDDEVRDNNIENCFYYGYREKNGTYSEQHWHILIAKIVFVVVFQNVVTAINSFLKVIIPDEPGSLRLRKRQHAFITNELIIQHELQSQQQNLQKQNTN</sequence>
<dbReference type="InterPro" id="IPR007632">
    <property type="entry name" value="Anoctamin"/>
</dbReference>
<dbReference type="KEGG" id="dpte:113799302"/>
<organism evidence="9 10">
    <name type="scientific">Dermatophagoides pteronyssinus</name>
    <name type="common">European house dust mite</name>
    <dbReference type="NCBI Taxonomy" id="6956"/>
    <lineage>
        <taxon>Eukaryota</taxon>
        <taxon>Metazoa</taxon>
        <taxon>Ecdysozoa</taxon>
        <taxon>Arthropoda</taxon>
        <taxon>Chelicerata</taxon>
        <taxon>Arachnida</taxon>
        <taxon>Acari</taxon>
        <taxon>Acariformes</taxon>
        <taxon>Sarcoptiformes</taxon>
        <taxon>Astigmata</taxon>
        <taxon>Psoroptidia</taxon>
        <taxon>Analgoidea</taxon>
        <taxon>Pyroglyphidae</taxon>
        <taxon>Dermatophagoidinae</taxon>
        <taxon>Dermatophagoides</taxon>
    </lineage>
</organism>